<dbReference type="GeneID" id="112681791"/>
<feature type="region of interest" description="Disordered" evidence="1">
    <location>
        <begin position="739"/>
        <end position="758"/>
    </location>
</feature>
<evidence type="ECO:0000259" key="2">
    <source>
        <dbReference type="Pfam" id="PF23079"/>
    </source>
</evidence>
<evidence type="ECO:0000313" key="4">
    <source>
        <dbReference type="RefSeq" id="XP_025407896.1"/>
    </source>
</evidence>
<feature type="compositionally biased region" description="Polar residues" evidence="1">
    <location>
        <begin position="1472"/>
        <end position="1486"/>
    </location>
</feature>
<gene>
    <name evidence="4" type="primary">LOC112681791</name>
</gene>
<feature type="region of interest" description="Disordered" evidence="1">
    <location>
        <begin position="1271"/>
        <end position="1342"/>
    </location>
</feature>
<protein>
    <submittedName>
        <fullName evidence="4">Uncharacterized protein LOC112681791</fullName>
    </submittedName>
</protein>
<feature type="compositionally biased region" description="Polar residues" evidence="1">
    <location>
        <begin position="1367"/>
        <end position="1378"/>
    </location>
</feature>
<feature type="compositionally biased region" description="Low complexity" evidence="1">
    <location>
        <begin position="831"/>
        <end position="844"/>
    </location>
</feature>
<feature type="compositionally biased region" description="Pro residues" evidence="1">
    <location>
        <begin position="788"/>
        <end position="797"/>
    </location>
</feature>
<dbReference type="Pfam" id="PF23079">
    <property type="entry name" value="HTH_NOL4_2nd"/>
    <property type="match status" value="1"/>
</dbReference>
<feature type="compositionally biased region" description="Polar residues" evidence="1">
    <location>
        <begin position="1199"/>
        <end position="1217"/>
    </location>
</feature>
<feature type="region of interest" description="Disordered" evidence="1">
    <location>
        <begin position="426"/>
        <end position="466"/>
    </location>
</feature>
<feature type="compositionally biased region" description="Polar residues" evidence="1">
    <location>
        <begin position="1096"/>
        <end position="1107"/>
    </location>
</feature>
<evidence type="ECO:0000313" key="3">
    <source>
        <dbReference type="Proteomes" id="UP000694846"/>
    </source>
</evidence>
<dbReference type="OrthoDB" id="10047222at2759"/>
<dbReference type="Proteomes" id="UP000694846">
    <property type="component" value="Unplaced"/>
</dbReference>
<sequence>MAAMTEVENKRYKEQHRRWYAEWIRKQYDGPGCRAKIVGRAKYERIVRAVRGELRRAADNSKFRFWVRAKGFRMGRPASGAGQVDDGNSLYVVDTKNGGSAAFGGSQHCYKKVAVVDEFFDIIYRVHCSGGGVSARHSGQKRTHRMIMETYVFLPREAVTAFLMGCPQCSTNSAASTAVCASVDGQQRLPQPPAPITAGGFGRDEHDERWSSSSSFACSTPVKCGTENRCAGETITADGFGTGAAGADKENITDNDGQTGATALVSVPANAGRNRRKRAVPLKRDVREPYQVLAVAAASPASTTALSGDTSTGSSTLKNSTNSSCTLIMSSSSSRSDRSGVSRSSGGWWSKEEMCSNRIRLSASCSSRNSSGSSAGASNMQPLDLSSSPLMVISPAPNTTVRSSSSPLLEREDFFYKRRRVCRRRVKPKRLNRPSFNRCGGRQEDDNTSTSDRDDNDDEVARDSHRRNDIDKEIVVDNRHAREMFLGKRVGDLETNKGNDGPKPAKLKRKLEDRTVDRRNNNNDDNCYDKVAAMATTSTVATVSCCTGAGGRTIKAEVVVVDVVTEQASTTLLETQEEITENKGSEANELDENQEKSAAMHSPMNKRINGSGHHPYHMHHNSRSIMNGLATSSSSSLSKSLDTITTSNTTHHNFHRHWLDMANDSVNNTNMMDVDGSADDNSMAAAAAAAAAALLFSPPSSVGSGISPSGLSSLHPNSHLAHHHALSPLAPLALPPHSASGVGLSSAHHHHHQHIQQQLQQYAAAAVAAATAAAAAAAAASSAGDSTSPPPNLPLSLPPMAHHFNPNNNISGSNKRRSGGTGLTVQQQLYRRSGTPTSSTTSSPSPRPLNSKSDADTTTSGTSLHENGSFSVTGPPTTTTTVLWPPLGLLTAAHQQHHHSLSSPPKFQQLFGSSVNSLATATVGSQVLPSLPPPPISSPSTSYRLASKETNGMVVTTTNGNVTGNDIGIGTGTENAIHADEEDPAIDDDEDEEDEEDEEEEEEDLDDDEIEEGEDDADEEEENDRAVDGGDGNSTHTRRLRRQQVRRLRQLQRTGRGNNTQMNDNTDSGITTNYHQQWQQPSTTSTTANSSSQQQHRQSIGSSSQQHIDPERLKAFNMFVRLFVDENLDRQVPISRQPKDKVQAIIDSCGRQFPELSDRSRKRIRTYLKSCRRNKRNTPQSGGVVSSSPPPPTNPWPANGSSTDPSVQPQRPTPAHLTSAQAETILAVACQRESDNARRMRLGLEPVAQPYPYSVTPTSVSNVFQQPAGTLLLNQNGNGGTKLQMSSTSSDEDAAVGDSSFDKSSSNANEADTDHHNGNDETENQDVHGGREGNVSTGSVTASDLTSINNTTTEDLNTITVTCGANVTSSSPNNNEATGPTDLSLNKTSSATTTTIDTNIVASTPPVPIGSGYTSNSGFRGLSSSTSTTTVNHRRVSSNNSSSTTGMLQLFPTMSTPSSISGGASSLPLQPSMLNQTTPPTQPSSKLLNKADVVTVRQLIAGYRESAAFLLRSADELEHLLLLRG</sequence>
<feature type="compositionally biased region" description="Acidic residues" evidence="1">
    <location>
        <begin position="980"/>
        <end position="1023"/>
    </location>
</feature>
<reference evidence="4" key="1">
    <citation type="submission" date="2025-08" db="UniProtKB">
        <authorList>
            <consortium name="RefSeq"/>
        </authorList>
    </citation>
    <scope>IDENTIFICATION</scope>
    <source>
        <tissue evidence="4">Whole body</tissue>
    </source>
</reference>
<proteinExistence type="predicted"/>
<evidence type="ECO:0000256" key="1">
    <source>
        <dbReference type="SAM" id="MobiDB-lite"/>
    </source>
</evidence>
<organism evidence="3 4">
    <name type="scientific">Sipha flava</name>
    <name type="common">yellow sugarcane aphid</name>
    <dbReference type="NCBI Taxonomy" id="143950"/>
    <lineage>
        <taxon>Eukaryota</taxon>
        <taxon>Metazoa</taxon>
        <taxon>Ecdysozoa</taxon>
        <taxon>Arthropoda</taxon>
        <taxon>Hexapoda</taxon>
        <taxon>Insecta</taxon>
        <taxon>Pterygota</taxon>
        <taxon>Neoptera</taxon>
        <taxon>Paraneoptera</taxon>
        <taxon>Hemiptera</taxon>
        <taxon>Sternorrhyncha</taxon>
        <taxon>Aphidomorpha</taxon>
        <taxon>Aphidoidea</taxon>
        <taxon>Aphididae</taxon>
        <taxon>Sipha</taxon>
    </lineage>
</organism>
<feature type="region of interest" description="Disordered" evidence="1">
    <location>
        <begin position="1367"/>
        <end position="1386"/>
    </location>
</feature>
<dbReference type="RefSeq" id="XP_025407896.1">
    <property type="nucleotide sequence ID" value="XM_025552111.1"/>
</dbReference>
<feature type="region of interest" description="Disordered" evidence="1">
    <location>
        <begin position="572"/>
        <end position="621"/>
    </location>
</feature>
<feature type="region of interest" description="Disordered" evidence="1">
    <location>
        <begin position="1170"/>
        <end position="1217"/>
    </location>
</feature>
<feature type="compositionally biased region" description="Low complexity" evidence="1">
    <location>
        <begin position="1455"/>
        <end position="1469"/>
    </location>
</feature>
<name>A0A8B8FBB1_9HEMI</name>
<feature type="compositionally biased region" description="Low complexity" evidence="1">
    <location>
        <begin position="1076"/>
        <end position="1095"/>
    </location>
</feature>
<feature type="region of interest" description="Disordered" evidence="1">
    <location>
        <begin position="955"/>
        <end position="1108"/>
    </location>
</feature>
<dbReference type="InterPro" id="IPR056549">
    <property type="entry name" value="HTH_NOL4"/>
</dbReference>
<feature type="region of interest" description="Disordered" evidence="1">
    <location>
        <begin position="298"/>
        <end position="348"/>
    </location>
</feature>
<dbReference type="InterPro" id="IPR039788">
    <property type="entry name" value="NOL4/NOL4L"/>
</dbReference>
<feature type="compositionally biased region" description="Polar residues" evidence="1">
    <location>
        <begin position="850"/>
        <end position="871"/>
    </location>
</feature>
<keyword evidence="3" id="KW-1185">Reference proteome</keyword>
<feature type="compositionally biased region" description="Low complexity" evidence="1">
    <location>
        <begin position="955"/>
        <end position="968"/>
    </location>
</feature>
<feature type="region of interest" description="Disordered" evidence="1">
    <location>
        <begin position="1424"/>
        <end position="1486"/>
    </location>
</feature>
<dbReference type="PANTHER" id="PTHR12449">
    <property type="entry name" value="DEATH DOMAIN-CONTAINING PROTEIN"/>
    <property type="match status" value="1"/>
</dbReference>
<feature type="compositionally biased region" description="Polar residues" evidence="1">
    <location>
        <begin position="1055"/>
        <end position="1075"/>
    </location>
</feature>
<feature type="compositionally biased region" description="Basic residues" evidence="1">
    <location>
        <begin position="1036"/>
        <end position="1050"/>
    </location>
</feature>
<accession>A0A8B8FBB1</accession>
<feature type="region of interest" description="Disordered" evidence="1">
    <location>
        <begin position="782"/>
        <end position="877"/>
    </location>
</feature>
<feature type="compositionally biased region" description="Low complexity" evidence="1">
    <location>
        <begin position="298"/>
        <end position="317"/>
    </location>
</feature>
<feature type="compositionally biased region" description="Polar residues" evidence="1">
    <location>
        <begin position="318"/>
        <end position="329"/>
    </location>
</feature>
<feature type="compositionally biased region" description="Low complexity" evidence="1">
    <location>
        <begin position="1271"/>
        <end position="1284"/>
    </location>
</feature>
<feature type="domain" description="Nucleolar protein 4 helical" evidence="2">
    <location>
        <begin position="1111"/>
        <end position="1178"/>
    </location>
</feature>
<dbReference type="PANTHER" id="PTHR12449:SF22">
    <property type="entry name" value="NUCLEOLAR PROTEIN 4"/>
    <property type="match status" value="1"/>
</dbReference>
<feature type="compositionally biased region" description="Basic and acidic residues" evidence="1">
    <location>
        <begin position="1312"/>
        <end position="1331"/>
    </location>
</feature>